<organism evidence="2 3">
    <name type="scientific">Caenorhabditis remanei</name>
    <name type="common">Caenorhabditis vulgaris</name>
    <dbReference type="NCBI Taxonomy" id="31234"/>
    <lineage>
        <taxon>Eukaryota</taxon>
        <taxon>Metazoa</taxon>
        <taxon>Ecdysozoa</taxon>
        <taxon>Nematoda</taxon>
        <taxon>Chromadorea</taxon>
        <taxon>Rhabditida</taxon>
        <taxon>Rhabditina</taxon>
        <taxon>Rhabditomorpha</taxon>
        <taxon>Rhabditoidea</taxon>
        <taxon>Rhabditidae</taxon>
        <taxon>Peloderinae</taxon>
        <taxon>Caenorhabditis</taxon>
    </lineage>
</organism>
<dbReference type="RefSeq" id="XP_053591388.1">
    <property type="nucleotide sequence ID" value="XM_053722743.1"/>
</dbReference>
<dbReference type="PANTHER" id="PTHR22921">
    <property type="entry name" value="PROTEIN CBG20088-RELATED"/>
    <property type="match status" value="1"/>
</dbReference>
<evidence type="ECO:0000256" key="1">
    <source>
        <dbReference type="SAM" id="MobiDB-lite"/>
    </source>
</evidence>
<dbReference type="AlphaFoldDB" id="A0A6A5HPD7"/>
<dbReference type="EMBL" id="WUAV01000001">
    <property type="protein sequence ID" value="KAF1769091.1"/>
    <property type="molecule type" value="Genomic_DNA"/>
</dbReference>
<evidence type="ECO:0000313" key="3">
    <source>
        <dbReference type="Proteomes" id="UP000483820"/>
    </source>
</evidence>
<proteinExistence type="predicted"/>
<reference evidence="2 3" key="1">
    <citation type="submission" date="2019-12" db="EMBL/GenBank/DDBJ databases">
        <title>Chromosome-level assembly of the Caenorhabditis remanei genome.</title>
        <authorList>
            <person name="Teterina A.A."/>
            <person name="Willis J.H."/>
            <person name="Phillips P.C."/>
        </authorList>
    </citation>
    <scope>NUCLEOTIDE SEQUENCE [LARGE SCALE GENOMIC DNA]</scope>
    <source>
        <strain evidence="2 3">PX506</strain>
        <tissue evidence="2">Whole organism</tissue>
    </source>
</reference>
<protein>
    <submittedName>
        <fullName evidence="2">Uncharacterized protein</fullName>
    </submittedName>
</protein>
<feature type="compositionally biased region" description="Basic residues" evidence="1">
    <location>
        <begin position="1"/>
        <end position="10"/>
    </location>
</feature>
<gene>
    <name evidence="2" type="ORF">GCK72_000904</name>
</gene>
<dbReference type="Proteomes" id="UP000483820">
    <property type="component" value="Chromosome I"/>
</dbReference>
<dbReference type="CTD" id="9799632"/>
<evidence type="ECO:0000313" key="2">
    <source>
        <dbReference type="EMBL" id="KAF1769091.1"/>
    </source>
</evidence>
<feature type="region of interest" description="Disordered" evidence="1">
    <location>
        <begin position="1"/>
        <end position="53"/>
    </location>
</feature>
<dbReference type="PANTHER" id="PTHR22921:SF27">
    <property type="entry name" value="C2H2-TYPE DOMAIN-CONTAINING PROTEIN-RELATED"/>
    <property type="match status" value="1"/>
</dbReference>
<dbReference type="KEGG" id="crq:GCK72_000904"/>
<sequence>MVYTRRKRSVKSHENEAATSTKVLKSGRGKANKAMRSGANAVRETERENEKDALKTGLPEVVEEMRTVTAADSIEDDMEEIAAPYSSSNRRVDSPVYENLENVRHEELLSANVKGEYTSTPKGPKSIPPPRFIKKENYSTSVFCGTNEESTSHSSSFSNGLRDYHVPVTPSQPCPTPSYSNRVKPFQSETGVRERQTHFSTNNNTWDPVGFSANNLYDLTTGIPLPRLECEENLKKLDKNVLNTDFYPFLQIAQRFHNVNRDMEMLALGQAFNVAMLNKMTARLRQAEKTNAALERESDIIKGVGFDLKRAAEVEKDVELPCRKIVKLSSIVTAVEASKWTSSRFFGDSRNLMRFVYKEIAKRDAFFAGYSAQDSSNKGYVAFGDKFYRPIVDFVVAGFRQPRDVNTLTTLHCAAREAMINLLDRFRKEYKEKMESTAKEVADTLKDHLFRLSLVEDGLYQEALDLTDISTPHADFICLK</sequence>
<feature type="compositionally biased region" description="Basic and acidic residues" evidence="1">
    <location>
        <begin position="43"/>
        <end position="53"/>
    </location>
</feature>
<name>A0A6A5HPD7_CAERE</name>
<comment type="caution">
    <text evidence="2">The sequence shown here is derived from an EMBL/GenBank/DDBJ whole genome shotgun (WGS) entry which is preliminary data.</text>
</comment>
<dbReference type="GeneID" id="9799632"/>
<accession>A0A6A5HPD7</accession>